<reference evidence="2 5" key="2">
    <citation type="submission" date="2019-02" db="EMBL/GenBank/DDBJ databases">
        <title>Complete genome sequence of Desulfobacter hydrogenophilus AcRS1.</title>
        <authorList>
            <person name="Marietou A."/>
            <person name="Lund M.B."/>
            <person name="Marshall I.P.G."/>
            <person name="Schreiber L."/>
            <person name="Jorgensen B."/>
        </authorList>
    </citation>
    <scope>NUCLEOTIDE SEQUENCE [LARGE SCALE GENOMIC DNA]</scope>
    <source>
        <strain evidence="2 5">AcRS1</strain>
    </source>
</reference>
<dbReference type="OrthoDB" id="9804286at2"/>
<dbReference type="RefSeq" id="WP_111952914.1">
    <property type="nucleotide sequence ID" value="NZ_CP036313.1"/>
</dbReference>
<feature type="domain" description="THIF-type NAD/FAD binding fold" evidence="1">
    <location>
        <begin position="60"/>
        <end position="270"/>
    </location>
</feature>
<dbReference type="Pfam" id="PF00899">
    <property type="entry name" value="ThiF"/>
    <property type="match status" value="1"/>
</dbReference>
<protein>
    <submittedName>
        <fullName evidence="3">HesA/MoeB/ThiF family protein</fullName>
    </submittedName>
</protein>
<reference evidence="3 4" key="1">
    <citation type="submission" date="2018-06" db="EMBL/GenBank/DDBJ databases">
        <title>Complete Genome Sequence of Desulfobacter hydrogenophilus (DSM3380).</title>
        <authorList>
            <person name="Marietou A."/>
            <person name="Schreiber L."/>
            <person name="Marshall I."/>
            <person name="Jorgensen B."/>
        </authorList>
    </citation>
    <scope>NUCLEOTIDE SEQUENCE [LARGE SCALE GENOMIC DNA]</scope>
    <source>
        <strain evidence="3 4">DSM 3380</strain>
    </source>
</reference>
<dbReference type="EMBL" id="CP036313">
    <property type="protein sequence ID" value="QBH13449.1"/>
    <property type="molecule type" value="Genomic_DNA"/>
</dbReference>
<dbReference type="GO" id="GO:0061503">
    <property type="term" value="F:tRNA threonylcarbamoyladenosine dehydratase"/>
    <property type="evidence" value="ECO:0007669"/>
    <property type="project" value="TreeGrafter"/>
</dbReference>
<dbReference type="Proteomes" id="UP000293902">
    <property type="component" value="Chromosome"/>
</dbReference>
<evidence type="ECO:0000313" key="4">
    <source>
        <dbReference type="Proteomes" id="UP000248798"/>
    </source>
</evidence>
<sequence length="281" mass="30935">MMPTDHSLESRARIEKDSRGESCRVICEQDLLELSQILNIPLHQMYLQSMEKGIVPLRYLRNMPSITLKQQITLQTSQVAVVGAGGLGGYVIEGLCRLGIGALHIFDPDAFDETNLNRQVFARQNTLGYPKVQVMQECCRLINPAVQITAHQIAVKGQTQDDLFADVQVIVDALDTPGDRLTLAAIAGKCCLPLVHGAVAGFGGRVMVIHPLDGRMETLYGGQENACSAEHLLGTPVLSPAFIASFQMMAVLNILFGKNQSRDSRMIYVDMEKPSLDFFEF</sequence>
<evidence type="ECO:0000313" key="3">
    <source>
        <dbReference type="EMBL" id="RAM03701.1"/>
    </source>
</evidence>
<evidence type="ECO:0000313" key="5">
    <source>
        <dbReference type="Proteomes" id="UP000293902"/>
    </source>
</evidence>
<dbReference type="InterPro" id="IPR000594">
    <property type="entry name" value="ThiF_NAD_FAD-bd"/>
</dbReference>
<proteinExistence type="predicted"/>
<accession>A0A328FGG2</accession>
<keyword evidence="5" id="KW-1185">Reference proteome</keyword>
<dbReference type="Gene3D" id="3.40.50.720">
    <property type="entry name" value="NAD(P)-binding Rossmann-like Domain"/>
    <property type="match status" value="1"/>
</dbReference>
<dbReference type="InterPro" id="IPR035985">
    <property type="entry name" value="Ubiquitin-activating_enz"/>
</dbReference>
<dbReference type="InterPro" id="IPR045886">
    <property type="entry name" value="ThiF/MoeB/HesA"/>
</dbReference>
<dbReference type="AlphaFoldDB" id="A0A328FGG2"/>
<dbReference type="PANTHER" id="PTHR43267:SF1">
    <property type="entry name" value="TRNA THREONYLCARBAMOYLADENOSINE DEHYDRATASE"/>
    <property type="match status" value="1"/>
</dbReference>
<dbReference type="SUPFAM" id="SSF69572">
    <property type="entry name" value="Activating enzymes of the ubiquitin-like proteins"/>
    <property type="match status" value="1"/>
</dbReference>
<gene>
    <name evidence="3" type="ORF">DO021_01180</name>
    <name evidence="2" type="ORF">EYB58_11250</name>
</gene>
<name>A0A328FGG2_9BACT</name>
<dbReference type="GO" id="GO:0008641">
    <property type="term" value="F:ubiquitin-like modifier activating enzyme activity"/>
    <property type="evidence" value="ECO:0007669"/>
    <property type="project" value="InterPro"/>
</dbReference>
<evidence type="ECO:0000313" key="2">
    <source>
        <dbReference type="EMBL" id="QBH13449.1"/>
    </source>
</evidence>
<dbReference type="Proteomes" id="UP000248798">
    <property type="component" value="Unassembled WGS sequence"/>
</dbReference>
<dbReference type="EMBL" id="QLNI01000002">
    <property type="protein sequence ID" value="RAM03701.1"/>
    <property type="molecule type" value="Genomic_DNA"/>
</dbReference>
<dbReference type="GO" id="GO:0061504">
    <property type="term" value="P:cyclic threonylcarbamoyladenosine biosynthetic process"/>
    <property type="evidence" value="ECO:0007669"/>
    <property type="project" value="TreeGrafter"/>
</dbReference>
<organism evidence="3 4">
    <name type="scientific">Desulfobacter hydrogenophilus</name>
    <dbReference type="NCBI Taxonomy" id="2291"/>
    <lineage>
        <taxon>Bacteria</taxon>
        <taxon>Pseudomonadati</taxon>
        <taxon>Thermodesulfobacteriota</taxon>
        <taxon>Desulfobacteria</taxon>
        <taxon>Desulfobacterales</taxon>
        <taxon>Desulfobacteraceae</taxon>
        <taxon>Desulfobacter</taxon>
    </lineage>
</organism>
<dbReference type="PANTHER" id="PTHR43267">
    <property type="entry name" value="TRNA THREONYLCARBAMOYLADENOSINE DEHYDRATASE"/>
    <property type="match status" value="1"/>
</dbReference>
<evidence type="ECO:0000259" key="1">
    <source>
        <dbReference type="Pfam" id="PF00899"/>
    </source>
</evidence>